<protein>
    <submittedName>
        <fullName evidence="1">Uncharacterized protein</fullName>
    </submittedName>
</protein>
<proteinExistence type="predicted"/>
<name>A0AAP8BHF1_BACMY</name>
<gene>
    <name evidence="1" type="ORF">S3E15_02368</name>
</gene>
<evidence type="ECO:0000313" key="1">
    <source>
        <dbReference type="EMBL" id="OSX95890.1"/>
    </source>
</evidence>
<sequence>MYNSSSYTSTSIVTFSFLNVQTTPLIAVQMKKAPVTGASTIS</sequence>
<accession>A0AAP8BHF1</accession>
<reference evidence="1 2" key="1">
    <citation type="submission" date="2016-12" db="EMBL/GenBank/DDBJ databases">
        <title>Genome Sequences of Twelve Sporeforming Bacillus Species Isolated from Foods.</title>
        <authorList>
            <person name="De Jong A."/>
            <person name="Holsappel S."/>
            <person name="Kuipers O.P."/>
        </authorList>
    </citation>
    <scope>NUCLEOTIDE SEQUENCE [LARGE SCALE GENOMIC DNA]</scope>
    <source>
        <strain evidence="1 2">S3E15</strain>
    </source>
</reference>
<organism evidence="1 2">
    <name type="scientific">Bacillus mycoides</name>
    <dbReference type="NCBI Taxonomy" id="1405"/>
    <lineage>
        <taxon>Bacteria</taxon>
        <taxon>Bacillati</taxon>
        <taxon>Bacillota</taxon>
        <taxon>Bacilli</taxon>
        <taxon>Bacillales</taxon>
        <taxon>Bacillaceae</taxon>
        <taxon>Bacillus</taxon>
        <taxon>Bacillus cereus group</taxon>
    </lineage>
</organism>
<evidence type="ECO:0000313" key="2">
    <source>
        <dbReference type="Proteomes" id="UP000194131"/>
    </source>
</evidence>
<comment type="caution">
    <text evidence="1">The sequence shown here is derived from an EMBL/GenBank/DDBJ whole genome shotgun (WGS) entry which is preliminary data.</text>
</comment>
<dbReference type="EMBL" id="MRWU01000002">
    <property type="protein sequence ID" value="OSX95890.1"/>
    <property type="molecule type" value="Genomic_DNA"/>
</dbReference>
<dbReference type="Proteomes" id="UP000194131">
    <property type="component" value="Unassembled WGS sequence"/>
</dbReference>
<dbReference type="AlphaFoldDB" id="A0AAP8BHF1"/>